<keyword evidence="6" id="KW-1185">Reference proteome</keyword>
<dbReference type="InterPro" id="IPR011703">
    <property type="entry name" value="ATPase_AAA-3"/>
</dbReference>
<gene>
    <name evidence="5" type="ORF">sS8_4241</name>
</gene>
<evidence type="ECO:0000256" key="2">
    <source>
        <dbReference type="ARBA" id="ARBA00022840"/>
    </source>
</evidence>
<dbReference type="InterPro" id="IPR041628">
    <property type="entry name" value="ChlI/MoxR_AAA_lid"/>
</dbReference>
<reference evidence="5 6" key="1">
    <citation type="submission" date="2016-12" db="EMBL/GenBank/DDBJ databases">
        <title>Genome sequencing of Methylocaldum marinum.</title>
        <authorList>
            <person name="Takeuchi M."/>
            <person name="Kamagata Y."/>
            <person name="Hiraoka S."/>
            <person name="Oshima K."/>
            <person name="Hattori M."/>
            <person name="Iwasaki W."/>
        </authorList>
    </citation>
    <scope>NUCLEOTIDE SEQUENCE [LARGE SCALE GENOMIC DNA]</scope>
    <source>
        <strain evidence="5 6">S8</strain>
    </source>
</reference>
<dbReference type="SMART" id="SM00382">
    <property type="entry name" value="AAA"/>
    <property type="match status" value="1"/>
</dbReference>
<dbReference type="Gene3D" id="3.40.50.300">
    <property type="entry name" value="P-loop containing nucleotide triphosphate hydrolases"/>
    <property type="match status" value="1"/>
</dbReference>
<dbReference type="InterPro" id="IPR003593">
    <property type="entry name" value="AAA+_ATPase"/>
</dbReference>
<dbReference type="PANTHER" id="PTHR42759">
    <property type="entry name" value="MOXR FAMILY PROTEIN"/>
    <property type="match status" value="1"/>
</dbReference>
<dbReference type="PIRSF" id="PIRSF002849">
    <property type="entry name" value="AAA_ATPase_chaperone_MoxR_prd"/>
    <property type="match status" value="1"/>
</dbReference>
<dbReference type="OrthoDB" id="9808397at2"/>
<keyword evidence="2" id="KW-0067">ATP-binding</keyword>
<comment type="similarity">
    <text evidence="3">Belongs to the MoxR family.</text>
</comment>
<dbReference type="Pfam" id="PF17863">
    <property type="entry name" value="AAA_lid_2"/>
    <property type="match status" value="1"/>
</dbReference>
<name>A0A250KYV8_9GAMM</name>
<dbReference type="EMBL" id="AP017928">
    <property type="protein sequence ID" value="BBA36171.1"/>
    <property type="molecule type" value="Genomic_DNA"/>
</dbReference>
<feature type="domain" description="AAA+ ATPase" evidence="4">
    <location>
        <begin position="35"/>
        <end position="176"/>
    </location>
</feature>
<keyword evidence="1" id="KW-0547">Nucleotide-binding</keyword>
<protein>
    <submittedName>
        <fullName evidence="5">Magnesium chelatase subunit ChII family protein</fullName>
    </submittedName>
</protein>
<evidence type="ECO:0000256" key="1">
    <source>
        <dbReference type="ARBA" id="ARBA00022741"/>
    </source>
</evidence>
<organism evidence="5 6">
    <name type="scientific">Methylocaldum marinum</name>
    <dbReference type="NCBI Taxonomy" id="1432792"/>
    <lineage>
        <taxon>Bacteria</taxon>
        <taxon>Pseudomonadati</taxon>
        <taxon>Pseudomonadota</taxon>
        <taxon>Gammaproteobacteria</taxon>
        <taxon>Methylococcales</taxon>
        <taxon>Methylococcaceae</taxon>
        <taxon>Methylocaldum</taxon>
    </lineage>
</organism>
<dbReference type="GO" id="GO:0016887">
    <property type="term" value="F:ATP hydrolysis activity"/>
    <property type="evidence" value="ECO:0007669"/>
    <property type="project" value="InterPro"/>
</dbReference>
<dbReference type="AlphaFoldDB" id="A0A250KYV8"/>
<accession>A0A250KYV8</accession>
<dbReference type="GO" id="GO:0005524">
    <property type="term" value="F:ATP binding"/>
    <property type="evidence" value="ECO:0007669"/>
    <property type="project" value="UniProtKB-KW"/>
</dbReference>
<proteinExistence type="inferred from homology"/>
<dbReference type="Pfam" id="PF07726">
    <property type="entry name" value="AAA_3"/>
    <property type="match status" value="1"/>
</dbReference>
<dbReference type="RefSeq" id="WP_119631392.1">
    <property type="nucleotide sequence ID" value="NZ_AP017928.1"/>
</dbReference>
<dbReference type="KEGG" id="mmai:sS8_4241"/>
<dbReference type="PANTHER" id="PTHR42759:SF5">
    <property type="entry name" value="METHANOL DEHYDROGENASE REGULATOR"/>
    <property type="match status" value="1"/>
</dbReference>
<dbReference type="InterPro" id="IPR050764">
    <property type="entry name" value="CbbQ/NirQ/NorQ/GpvN"/>
</dbReference>
<sequence length="317" mass="34869">MPAPREDLAALYNNISRIILGKREAVLFAIACLLARGHLLIEDVPGVGKTMLARALARSINGQFRRVQCTPDLLPSDITGVSVYNQKSSEFEFVAGPVFTHILLADEVNRATPRTQSSLLECMAENQVTVEGQTRRLDSLFMVLATQNPVEFHGTFPLPEAQLDRFFMRIRMGYPEASEEIAILRAQNRRHPIEDIKPALNRDRILALQDRVAEVAVHDSVAEYIIALVRATRSHSDVELGASPRGSLALMKAAQAMALLSGREFVTPQLVKQVAAPVLSHRLILRQTTALAGKRGDDVIREVLQMVPTPAAEDAAA</sequence>
<evidence type="ECO:0000256" key="3">
    <source>
        <dbReference type="ARBA" id="ARBA00061607"/>
    </source>
</evidence>
<dbReference type="Gene3D" id="1.10.8.80">
    <property type="entry name" value="Magnesium chelatase subunit I, C-Terminal domain"/>
    <property type="match status" value="1"/>
</dbReference>
<evidence type="ECO:0000313" key="5">
    <source>
        <dbReference type="EMBL" id="BBA36171.1"/>
    </source>
</evidence>
<evidence type="ECO:0000313" key="6">
    <source>
        <dbReference type="Proteomes" id="UP000266313"/>
    </source>
</evidence>
<dbReference type="InterPro" id="IPR027417">
    <property type="entry name" value="P-loop_NTPase"/>
</dbReference>
<evidence type="ECO:0000259" key="4">
    <source>
        <dbReference type="SMART" id="SM00382"/>
    </source>
</evidence>
<dbReference type="SUPFAM" id="SSF52540">
    <property type="entry name" value="P-loop containing nucleoside triphosphate hydrolases"/>
    <property type="match status" value="1"/>
</dbReference>
<dbReference type="FunFam" id="3.40.50.300:FF:000640">
    <property type="entry name" value="MoxR family ATPase"/>
    <property type="match status" value="1"/>
</dbReference>
<dbReference type="CDD" id="cd00009">
    <property type="entry name" value="AAA"/>
    <property type="match status" value="1"/>
</dbReference>
<dbReference type="Proteomes" id="UP000266313">
    <property type="component" value="Chromosome"/>
</dbReference>